<organism evidence="3 5">
    <name type="scientific">Peptoniphilus asaccharolyticus DSM 20463</name>
    <dbReference type="NCBI Taxonomy" id="573058"/>
    <lineage>
        <taxon>Bacteria</taxon>
        <taxon>Bacillati</taxon>
        <taxon>Bacillota</taxon>
        <taxon>Tissierellia</taxon>
        <taxon>Tissierellales</taxon>
        <taxon>Peptoniphilaceae</taxon>
        <taxon>Peptoniphilus</taxon>
    </lineage>
</organism>
<name>A0A1W1VJR2_PEPAS</name>
<proteinExistence type="predicted"/>
<dbReference type="CDD" id="cd13608">
    <property type="entry name" value="PBP2_OpuCC_like"/>
    <property type="match status" value="1"/>
</dbReference>
<gene>
    <name evidence="3" type="ORF">SAMN00017477_2103</name>
    <name evidence="4" type="ORF">SAMN00017477_2112</name>
</gene>
<dbReference type="GO" id="GO:0043190">
    <property type="term" value="C:ATP-binding cassette (ABC) transporter complex"/>
    <property type="evidence" value="ECO:0007669"/>
    <property type="project" value="InterPro"/>
</dbReference>
<feature type="signal peptide" evidence="1">
    <location>
        <begin position="1"/>
        <end position="25"/>
    </location>
</feature>
<keyword evidence="5" id="KW-1185">Reference proteome</keyword>
<dbReference type="SUPFAM" id="SSF53850">
    <property type="entry name" value="Periplasmic binding protein-like II"/>
    <property type="match status" value="1"/>
</dbReference>
<sequence length="306" mass="34607">MKLKKNIILVLMYLLLTACSMPGLGANTDTQIVIASGNTSERQILSHIVSEMVKEYTDLKVTIINNLGSTTLIHTSMKEGDVNLSGGMYTGTSITGELGLEPIMEPQEALKVSQGEYLKRFNRIWYDSYGFSNTYAFMVTKEFAAEHNITKVSELEQFKDSLKVGVDSSWLQRPGDGYEGFKEKYNYEFPNIYPMEIALVYSAIDNNEMDVVLGYSTDGRINSYGLQILEDDRQLFPPYDCSPVASAEIVEKHPEIDVILKVLAGKISSEQMQYMNKRSDEDLIEPQVVAKEFLEENNYFKDEVKL</sequence>
<dbReference type="Gene3D" id="3.40.190.120">
    <property type="entry name" value="Osmoprotection protein (prox), domain 2"/>
    <property type="match status" value="1"/>
</dbReference>
<evidence type="ECO:0000313" key="5">
    <source>
        <dbReference type="Proteomes" id="UP000192368"/>
    </source>
</evidence>
<dbReference type="AlphaFoldDB" id="A0A1W1VJR2"/>
<evidence type="ECO:0000313" key="3">
    <source>
        <dbReference type="EMBL" id="SMB93615.1"/>
    </source>
</evidence>
<evidence type="ECO:0000259" key="2">
    <source>
        <dbReference type="Pfam" id="PF04069"/>
    </source>
</evidence>
<feature type="chain" id="PRO_5044566905" evidence="1">
    <location>
        <begin position="26"/>
        <end position="306"/>
    </location>
</feature>
<keyword evidence="1" id="KW-0732">Signal</keyword>
<feature type="domain" description="ABC-type glycine betaine transport system substrate-binding" evidence="2">
    <location>
        <begin position="31"/>
        <end position="296"/>
    </location>
</feature>
<dbReference type="EMBL" id="FWWR01000017">
    <property type="protein sequence ID" value="SMB93615.1"/>
    <property type="molecule type" value="Genomic_DNA"/>
</dbReference>
<dbReference type="GO" id="GO:0022857">
    <property type="term" value="F:transmembrane transporter activity"/>
    <property type="evidence" value="ECO:0007669"/>
    <property type="project" value="InterPro"/>
</dbReference>
<dbReference type="OrthoDB" id="9801163at2"/>
<accession>A0A1W1VJR2</accession>
<dbReference type="Proteomes" id="UP000192368">
    <property type="component" value="Unassembled WGS sequence"/>
</dbReference>
<evidence type="ECO:0000256" key="1">
    <source>
        <dbReference type="SAM" id="SignalP"/>
    </source>
</evidence>
<dbReference type="EMBL" id="FWWR01000017">
    <property type="protein sequence ID" value="SMB93664.1"/>
    <property type="molecule type" value="Genomic_DNA"/>
</dbReference>
<dbReference type="STRING" id="573058.SAMN00017477_2103"/>
<reference evidence="5" key="1">
    <citation type="submission" date="2017-04" db="EMBL/GenBank/DDBJ databases">
        <authorList>
            <person name="Varghese N."/>
            <person name="Submissions S."/>
        </authorList>
    </citation>
    <scope>NUCLEOTIDE SEQUENCE [LARGE SCALE GENOMIC DNA]</scope>
    <source>
        <strain evidence="5">DSM 20463</strain>
    </source>
</reference>
<dbReference type="Pfam" id="PF04069">
    <property type="entry name" value="OpuAC"/>
    <property type="match status" value="1"/>
</dbReference>
<evidence type="ECO:0000313" key="4">
    <source>
        <dbReference type="EMBL" id="SMB93664.1"/>
    </source>
</evidence>
<dbReference type="InterPro" id="IPR007210">
    <property type="entry name" value="ABC_Gly_betaine_transp_sub-bd"/>
</dbReference>
<dbReference type="RefSeq" id="WP_084231606.1">
    <property type="nucleotide sequence ID" value="NZ_FWWR01000017.1"/>
</dbReference>
<protein>
    <submittedName>
        <fullName evidence="3">Osmoprotectant transport system substrate-binding protein</fullName>
    </submittedName>
</protein>
<reference evidence="3" key="2">
    <citation type="submission" date="2017-04" db="EMBL/GenBank/DDBJ databases">
        <authorList>
            <person name="Afonso C.L."/>
            <person name="Miller P.J."/>
            <person name="Scott M.A."/>
            <person name="Spackman E."/>
            <person name="Goraichik I."/>
            <person name="Dimitrov K.M."/>
            <person name="Suarez D.L."/>
            <person name="Swayne D.E."/>
        </authorList>
    </citation>
    <scope>NUCLEOTIDE SEQUENCE [LARGE SCALE GENOMIC DNA]</scope>
    <source>
        <strain evidence="3">DSM 20463</strain>
    </source>
</reference>
<dbReference type="PROSITE" id="PS51257">
    <property type="entry name" value="PROKAR_LIPOPROTEIN"/>
    <property type="match status" value="1"/>
</dbReference>
<dbReference type="Gene3D" id="3.40.190.10">
    <property type="entry name" value="Periplasmic binding protein-like II"/>
    <property type="match status" value="1"/>
</dbReference>